<comment type="caution">
    <text evidence="1">The sequence shown here is derived from an EMBL/GenBank/DDBJ whole genome shotgun (WGS) entry which is preliminary data.</text>
</comment>
<name>A0A024P169_9BACI</name>
<reference evidence="2" key="1">
    <citation type="submission" date="2014-03" db="EMBL/GenBank/DDBJ databases">
        <authorList>
            <person name="Urmite Genomes U."/>
        </authorList>
    </citation>
    <scope>NUCLEOTIDE SEQUENCE [LARGE SCALE GENOMIC DNA]</scope>
    <source>
        <strain evidence="2">HD-03</strain>
    </source>
</reference>
<dbReference type="RefSeq" id="WP_155996958.1">
    <property type="nucleotide sequence ID" value="NZ_CCDH010000002.1"/>
</dbReference>
<sequence>MFIIIFLVVAVYSSLMVYMLAKVGSLPAKSVLDLWKMKQVRSQSKPEKSYEQTISIR</sequence>
<organism evidence="1 2">
    <name type="scientific">Halobacillus karajensis</name>
    <dbReference type="NCBI Taxonomy" id="195088"/>
    <lineage>
        <taxon>Bacteria</taxon>
        <taxon>Bacillati</taxon>
        <taxon>Bacillota</taxon>
        <taxon>Bacilli</taxon>
        <taxon>Bacillales</taxon>
        <taxon>Bacillaceae</taxon>
        <taxon>Halobacillus</taxon>
    </lineage>
</organism>
<accession>A0A024P169</accession>
<dbReference type="EMBL" id="CCDI010000001">
    <property type="protein sequence ID" value="CDQ22014.1"/>
    <property type="molecule type" value="Genomic_DNA"/>
</dbReference>
<protein>
    <submittedName>
        <fullName evidence="1">Uncharacterized protein</fullName>
    </submittedName>
</protein>
<dbReference type="Proteomes" id="UP000028868">
    <property type="component" value="Unassembled WGS sequence"/>
</dbReference>
<dbReference type="AlphaFoldDB" id="A0A024P169"/>
<keyword evidence="2" id="KW-1185">Reference proteome</keyword>
<gene>
    <name evidence="1" type="ORF">BN983_00212</name>
</gene>
<reference evidence="1 2" key="2">
    <citation type="submission" date="2014-05" db="EMBL/GenBank/DDBJ databases">
        <title>Draft genome sequence of Halobacillus karajensis HK-03.</title>
        <authorList>
            <person name="Khelaifia S."/>
            <person name="Croce O."/>
            <person name="Lagier J.C."/>
            <person name="Raoult D."/>
        </authorList>
    </citation>
    <scope>NUCLEOTIDE SEQUENCE [LARGE SCALE GENOMIC DNA]</scope>
    <source>
        <strain evidence="1 2">HD-03</strain>
    </source>
</reference>
<proteinExistence type="predicted"/>
<evidence type="ECO:0000313" key="2">
    <source>
        <dbReference type="Proteomes" id="UP000028868"/>
    </source>
</evidence>
<evidence type="ECO:0000313" key="1">
    <source>
        <dbReference type="EMBL" id="CDQ22014.1"/>
    </source>
</evidence>